<sequence length="133" mass="15022">MAKARASPPLDAVSTAPTYHSSLPTHFTEEQEPLLPPLPSNHSQQPSLDQSTDSASEKLQPKKPVNENDLWNKYFPLIMISIVLFTMFNGMSRQGSTNALRDLQKEMKNWNRVGEDIVHELALLRRALEARRG</sequence>
<name>A0A095ETC1_CRYD2</name>
<feature type="compositionally biased region" description="Basic and acidic residues" evidence="1">
    <location>
        <begin position="55"/>
        <end position="66"/>
    </location>
</feature>
<dbReference type="Proteomes" id="UP000029445">
    <property type="component" value="Chromosome 14"/>
</dbReference>
<dbReference type="AlphaFoldDB" id="A0A095ETC1"/>
<evidence type="ECO:0000313" key="3">
    <source>
        <dbReference type="Proteomes" id="UP000029445"/>
    </source>
</evidence>
<dbReference type="VEuPathDB" id="FungiDB:CNBG_5774"/>
<dbReference type="RefSeq" id="XP_062885657.1">
    <property type="nucleotide sequence ID" value="XM_063029628.1"/>
</dbReference>
<accession>A0A095ETC1</accession>
<protein>
    <submittedName>
        <fullName evidence="2">Uncharacterized protein</fullName>
    </submittedName>
</protein>
<organism evidence="2 3">
    <name type="scientific">Cryptococcus deuterogattii (strain R265)</name>
    <name type="common">Cryptococcus gattii VGII (strain R265)</name>
    <dbReference type="NCBI Taxonomy" id="294750"/>
    <lineage>
        <taxon>Eukaryota</taxon>
        <taxon>Fungi</taxon>
        <taxon>Dikarya</taxon>
        <taxon>Basidiomycota</taxon>
        <taxon>Agaricomycotina</taxon>
        <taxon>Tremellomycetes</taxon>
        <taxon>Tremellales</taxon>
        <taxon>Cryptococcaceae</taxon>
        <taxon>Cryptococcus</taxon>
        <taxon>Cryptococcus gattii species complex</taxon>
    </lineage>
</organism>
<evidence type="ECO:0000313" key="2">
    <source>
        <dbReference type="EMBL" id="KGB80018.1"/>
    </source>
</evidence>
<dbReference type="HOGENOM" id="CLU_1906650_0_0_1"/>
<keyword evidence="3" id="KW-1185">Reference proteome</keyword>
<feature type="compositionally biased region" description="Polar residues" evidence="1">
    <location>
        <begin position="15"/>
        <end position="25"/>
    </location>
</feature>
<feature type="region of interest" description="Disordered" evidence="1">
    <location>
        <begin position="1"/>
        <end position="67"/>
    </location>
</feature>
<proteinExistence type="predicted"/>
<feature type="compositionally biased region" description="Polar residues" evidence="1">
    <location>
        <begin position="40"/>
        <end position="54"/>
    </location>
</feature>
<dbReference type="EMBL" id="CP025772">
    <property type="protein sequence ID" value="KGB80018.1"/>
    <property type="molecule type" value="Genomic_DNA"/>
</dbReference>
<dbReference type="OrthoDB" id="2575439at2759"/>
<reference evidence="2 3" key="1">
    <citation type="journal article" date="2011" name="MBio">
        <title>Genome variation in Cryptococcus gattii, an emerging pathogen of immunocompetent hosts.</title>
        <authorList>
            <person name="D'Souza C.A."/>
            <person name="Kronstad J.W."/>
            <person name="Taylor G."/>
            <person name="Warren R."/>
            <person name="Yuen M."/>
            <person name="Hu G."/>
            <person name="Jung W.H."/>
            <person name="Sham A."/>
            <person name="Kidd S.E."/>
            <person name="Tangen K."/>
            <person name="Lee N."/>
            <person name="Zeilmaker T."/>
            <person name="Sawkins J."/>
            <person name="McVicker G."/>
            <person name="Shah S."/>
            <person name="Gnerre S."/>
            <person name="Griggs A."/>
            <person name="Zeng Q."/>
            <person name="Bartlett K."/>
            <person name="Li W."/>
            <person name="Wang X."/>
            <person name="Heitman J."/>
            <person name="Stajich J.E."/>
            <person name="Fraser J.A."/>
            <person name="Meyer W."/>
            <person name="Carter D."/>
            <person name="Schein J."/>
            <person name="Krzywinski M."/>
            <person name="Kwon-Chung K.J."/>
            <person name="Varma A."/>
            <person name="Wang J."/>
            <person name="Brunham R."/>
            <person name="Fyfe M."/>
            <person name="Ouellette B.F."/>
            <person name="Siddiqui A."/>
            <person name="Marra M."/>
            <person name="Jones S."/>
            <person name="Holt R."/>
            <person name="Birren B.W."/>
            <person name="Galagan J.E."/>
            <person name="Cuomo C.A."/>
        </authorList>
    </citation>
    <scope>NUCLEOTIDE SEQUENCE [LARGE SCALE GENOMIC DNA]</scope>
    <source>
        <strain evidence="2 3">R265</strain>
    </source>
</reference>
<gene>
    <name evidence="2" type="ORF">CNBG_5774</name>
</gene>
<dbReference type="GeneID" id="88181903"/>
<reference evidence="2 3" key="2">
    <citation type="journal article" date="2018" name="Proc. Natl. Acad. Sci.">
        <title>RNAi is a critical determinant of centromere evolution in closely related fungi.</title>
        <authorList>
            <person name="Yadav V."/>
            <person name="Sun S."/>
            <person name="Billmyre R.B."/>
            <person name="Thimmappa B.C."/>
            <person name="Shea T."/>
            <person name="Lintner R."/>
            <person name="Bakkeren G."/>
            <person name="Cuomo C.A."/>
            <person name="Heitman J."/>
            <person name="Sanyal K."/>
        </authorList>
    </citation>
    <scope>NUCLEOTIDE SEQUENCE [LARGE SCALE GENOMIC DNA]</scope>
    <source>
        <strain evidence="2 3">R265</strain>
    </source>
</reference>
<evidence type="ECO:0000256" key="1">
    <source>
        <dbReference type="SAM" id="MobiDB-lite"/>
    </source>
</evidence>
<dbReference type="KEGG" id="cdeu:CNBG_5774"/>